<accession>X0SYF0</accession>
<dbReference type="AlphaFoldDB" id="X0SYF0"/>
<comment type="caution">
    <text evidence="1">The sequence shown here is derived from an EMBL/GenBank/DDBJ whole genome shotgun (WGS) entry which is preliminary data.</text>
</comment>
<reference evidence="1" key="1">
    <citation type="journal article" date="2014" name="Front. Microbiol.">
        <title>High frequency of phylogenetically diverse reductive dehalogenase-homologous genes in deep subseafloor sedimentary metagenomes.</title>
        <authorList>
            <person name="Kawai M."/>
            <person name="Futagami T."/>
            <person name="Toyoda A."/>
            <person name="Takaki Y."/>
            <person name="Nishi S."/>
            <person name="Hori S."/>
            <person name="Arai W."/>
            <person name="Tsubouchi T."/>
            <person name="Morono Y."/>
            <person name="Uchiyama I."/>
            <person name="Ito T."/>
            <person name="Fujiyama A."/>
            <person name="Inagaki F."/>
            <person name="Takami H."/>
        </authorList>
    </citation>
    <scope>NUCLEOTIDE SEQUENCE</scope>
    <source>
        <strain evidence="1">Expedition CK06-06</strain>
    </source>
</reference>
<dbReference type="InterPro" id="IPR011042">
    <property type="entry name" value="6-blade_b-propeller_TolB-like"/>
</dbReference>
<dbReference type="SUPFAM" id="SSF63829">
    <property type="entry name" value="Calcium-dependent phosphotriesterase"/>
    <property type="match status" value="1"/>
</dbReference>
<sequence>MTALLVSTVRRHTSATDPSGYLYVVDLDRKRAVQRSRIIEPPYHEFDTNLRGGMRGCKGIAIREDQVVISNYSVIFRYDPEWNLLGTFAHPSCAGIHDIMFQGETLWVTSARTDILMQFSFSGELLQHYYLREPSLALEDLRWKPTLLLQPDQILMGSINFLDPRTYDFGEYDRE</sequence>
<evidence type="ECO:0000313" key="1">
    <source>
        <dbReference type="EMBL" id="GAF68845.1"/>
    </source>
</evidence>
<dbReference type="EMBL" id="BARS01002518">
    <property type="protein sequence ID" value="GAF68845.1"/>
    <property type="molecule type" value="Genomic_DNA"/>
</dbReference>
<organism evidence="1">
    <name type="scientific">marine sediment metagenome</name>
    <dbReference type="NCBI Taxonomy" id="412755"/>
    <lineage>
        <taxon>unclassified sequences</taxon>
        <taxon>metagenomes</taxon>
        <taxon>ecological metagenomes</taxon>
    </lineage>
</organism>
<proteinExistence type="predicted"/>
<dbReference type="Gene3D" id="2.120.10.30">
    <property type="entry name" value="TolB, C-terminal domain"/>
    <property type="match status" value="1"/>
</dbReference>
<protein>
    <submittedName>
        <fullName evidence="1">Uncharacterized protein</fullName>
    </submittedName>
</protein>
<feature type="non-terminal residue" evidence="1">
    <location>
        <position position="175"/>
    </location>
</feature>
<gene>
    <name evidence="1" type="ORF">S01H1_04806</name>
</gene>
<name>X0SYF0_9ZZZZ</name>